<feature type="active site" description="Proton donor/acceptor" evidence="6">
    <location>
        <position position="270"/>
    </location>
</feature>
<evidence type="ECO:0000313" key="10">
    <source>
        <dbReference type="Proteomes" id="UP000203229"/>
    </source>
</evidence>
<dbReference type="GO" id="GO:0008448">
    <property type="term" value="F:N-acetylglucosamine-6-phosphate deacetylase activity"/>
    <property type="evidence" value="ECO:0007669"/>
    <property type="project" value="InterPro"/>
</dbReference>
<evidence type="ECO:0000256" key="5">
    <source>
        <dbReference type="PIRNR" id="PIRNR038994"/>
    </source>
</evidence>
<dbReference type="PANTHER" id="PTHR11113:SF14">
    <property type="entry name" value="N-ACETYLGLUCOSAMINE-6-PHOSPHATE DEACETYLASE"/>
    <property type="match status" value="1"/>
</dbReference>
<dbReference type="SUPFAM" id="SSF51556">
    <property type="entry name" value="Metallo-dependent hydrolases"/>
    <property type="match status" value="1"/>
</dbReference>
<feature type="binding site" evidence="7">
    <location>
        <position position="212"/>
    </location>
    <ligand>
        <name>Zn(2+)</name>
        <dbReference type="ChEBI" id="CHEBI:29105"/>
    </ligand>
</feature>
<dbReference type="EMBL" id="CP022535">
    <property type="protein sequence ID" value="ASP28163.1"/>
    <property type="molecule type" value="Genomic_DNA"/>
</dbReference>
<keyword evidence="2 7" id="KW-0479">Metal-binding</keyword>
<dbReference type="InterPro" id="IPR032466">
    <property type="entry name" value="Metal_Hydrolase"/>
</dbReference>
<evidence type="ECO:0000256" key="3">
    <source>
        <dbReference type="ARBA" id="ARBA00022801"/>
    </source>
</evidence>
<dbReference type="InterPro" id="IPR006680">
    <property type="entry name" value="Amidohydro-rel"/>
</dbReference>
<dbReference type="InterPro" id="IPR003764">
    <property type="entry name" value="GlcNAc_6-P_deAcase"/>
</dbReference>
<name>A0A222EPG4_9MOLU</name>
<dbReference type="Pfam" id="PF01979">
    <property type="entry name" value="Amidohydro_1"/>
    <property type="match status" value="1"/>
</dbReference>
<dbReference type="InterPro" id="IPR011059">
    <property type="entry name" value="Metal-dep_hydrolase_composite"/>
</dbReference>
<dbReference type="OrthoDB" id="9776488at2"/>
<dbReference type="RefSeq" id="WP_094048649.1">
    <property type="nucleotide sequence ID" value="NZ_CP022535.1"/>
</dbReference>
<dbReference type="PIRSF" id="PIRSF038994">
    <property type="entry name" value="NagA"/>
    <property type="match status" value="1"/>
</dbReference>
<feature type="domain" description="Amidohydrolase-related" evidence="8">
    <location>
        <begin position="47"/>
        <end position="377"/>
    </location>
</feature>
<dbReference type="PANTHER" id="PTHR11113">
    <property type="entry name" value="N-ACETYLGLUCOSAMINE-6-PHOSPHATE DEACETYLASE"/>
    <property type="match status" value="1"/>
</dbReference>
<evidence type="ECO:0000256" key="2">
    <source>
        <dbReference type="ARBA" id="ARBA00022723"/>
    </source>
</evidence>
<dbReference type="Proteomes" id="UP000203229">
    <property type="component" value="Chromosome"/>
</dbReference>
<dbReference type="SUPFAM" id="SSF51338">
    <property type="entry name" value="Composite domain of metallo-dependent hydrolases"/>
    <property type="match status" value="1"/>
</dbReference>
<keyword evidence="3 5" id="KW-0378">Hydrolase</keyword>
<keyword evidence="10" id="KW-1185">Reference proteome</keyword>
<dbReference type="CDD" id="cd00854">
    <property type="entry name" value="NagA"/>
    <property type="match status" value="1"/>
</dbReference>
<sequence>MIIKNAKIVLEDNIIQNGWIEIEGSIIKSINEGSTTLDGIDANNSWLVPGFIDCHVHGGYGVDFETGTIEGYEKFSKEVVKEGITTYVQGSVTNSFENNVKYFNNFKEFIKDKTKQYAKCLGVHLEGPFISAEKKGAHELSLLENPNLDTLKKLIEVSDNTIRIITYAPDLQDGTFTKYLIENNIIPSAGHTNISFSDCEKDYKIGFRHVTHLFNGMSGVSQYEPGLAAYALYRDDILCEVISDGIHIKTDTLKFIYKVKGPNNICIITDAMNAKGLPDGDYKLGNLEVVKEGMKVCLKSSGVLAGAGATYDHNVRTFYNAIENLEMNDLIKMTSINIAKQLNIYDVTGSISVNKKADIVMLSKDLKVLKTFVEGKLIYEK</sequence>
<evidence type="ECO:0000256" key="7">
    <source>
        <dbReference type="PIRSR" id="PIRSR038994-3"/>
    </source>
</evidence>
<proteinExistence type="inferred from homology"/>
<evidence type="ECO:0000259" key="8">
    <source>
        <dbReference type="Pfam" id="PF01979"/>
    </source>
</evidence>
<feature type="binding site" evidence="7">
    <location>
        <position position="191"/>
    </location>
    <ligand>
        <name>Zn(2+)</name>
        <dbReference type="ChEBI" id="CHEBI:29105"/>
    </ligand>
</feature>
<dbReference type="AlphaFoldDB" id="A0A222EPG4"/>
<reference evidence="9 10" key="1">
    <citation type="submission" date="2017-07" db="EMBL/GenBank/DDBJ databases">
        <title>Complete genome sequence of Spiroplasma corruscae EC-1 (DSM 19793).</title>
        <authorList>
            <person name="Tsai Y.-M."/>
            <person name="Lo W.-S."/>
            <person name="Kuo C.-H."/>
        </authorList>
    </citation>
    <scope>NUCLEOTIDE SEQUENCE [LARGE SCALE GENOMIC DNA]</scope>
    <source>
        <strain evidence="9 10">EC-1</strain>
    </source>
</reference>
<evidence type="ECO:0000256" key="6">
    <source>
        <dbReference type="PIRSR" id="PIRSR038994-1"/>
    </source>
</evidence>
<comment type="similarity">
    <text evidence="1 5">Belongs to the metallo-dependent hydrolases superfamily. NagA family.</text>
</comment>
<protein>
    <submittedName>
        <fullName evidence="9">N-acetylglucosamine-6-phosphate deacetylase</fullName>
    </submittedName>
</protein>
<dbReference type="NCBIfam" id="TIGR00221">
    <property type="entry name" value="nagA"/>
    <property type="match status" value="1"/>
</dbReference>
<evidence type="ECO:0000313" key="9">
    <source>
        <dbReference type="EMBL" id="ASP28163.1"/>
    </source>
</evidence>
<gene>
    <name evidence="9" type="primary">nagA</name>
    <name evidence="9" type="ORF">SCORR_v1c03890</name>
</gene>
<evidence type="ECO:0000256" key="4">
    <source>
        <dbReference type="ARBA" id="ARBA00023277"/>
    </source>
</evidence>
<dbReference type="Gene3D" id="3.20.20.140">
    <property type="entry name" value="Metal-dependent hydrolases"/>
    <property type="match status" value="1"/>
</dbReference>
<comment type="cofactor">
    <cofactor evidence="7">
        <name>a divalent metal cation</name>
        <dbReference type="ChEBI" id="CHEBI:60240"/>
    </cofactor>
    <text evidence="7">Binds 1 divalent metal cation per subunit.</text>
</comment>
<dbReference type="GO" id="GO:0046872">
    <property type="term" value="F:metal ion binding"/>
    <property type="evidence" value="ECO:0007669"/>
    <property type="project" value="UniProtKB-KW"/>
</dbReference>
<dbReference type="KEGG" id="scou:SCORR_v1c03890"/>
<dbReference type="GO" id="GO:0006046">
    <property type="term" value="P:N-acetylglucosamine catabolic process"/>
    <property type="evidence" value="ECO:0007669"/>
    <property type="project" value="TreeGrafter"/>
</dbReference>
<dbReference type="Gene3D" id="2.30.40.10">
    <property type="entry name" value="Urease, subunit C, domain 1"/>
    <property type="match status" value="1"/>
</dbReference>
<keyword evidence="4 5" id="KW-0119">Carbohydrate metabolism</keyword>
<evidence type="ECO:0000256" key="1">
    <source>
        <dbReference type="ARBA" id="ARBA00010716"/>
    </source>
</evidence>
<accession>A0A222EPG4</accession>
<organism evidence="9 10">
    <name type="scientific">Spiroplasma corruscae</name>
    <dbReference type="NCBI Taxonomy" id="216934"/>
    <lineage>
        <taxon>Bacteria</taxon>
        <taxon>Bacillati</taxon>
        <taxon>Mycoplasmatota</taxon>
        <taxon>Mollicutes</taxon>
        <taxon>Entomoplasmatales</taxon>
        <taxon>Spiroplasmataceae</taxon>
        <taxon>Spiroplasma</taxon>
    </lineage>
</organism>
<feature type="binding site" evidence="7">
    <location>
        <position position="126"/>
    </location>
    <ligand>
        <name>Zn(2+)</name>
        <dbReference type="ChEBI" id="CHEBI:29105"/>
    </ligand>
</feature>